<accession>A0A1X6NWV7</accession>
<dbReference type="AlphaFoldDB" id="A0A1X6NWV7"/>
<evidence type="ECO:0000313" key="3">
    <source>
        <dbReference type="Proteomes" id="UP000218209"/>
    </source>
</evidence>
<name>A0A1X6NWV7_PORUM</name>
<gene>
    <name evidence="2" type="ORF">BU14_0381s0019</name>
</gene>
<dbReference type="Proteomes" id="UP000218209">
    <property type="component" value="Unassembled WGS sequence"/>
</dbReference>
<reference evidence="2 3" key="1">
    <citation type="submission" date="2017-03" db="EMBL/GenBank/DDBJ databases">
        <title>WGS assembly of Porphyra umbilicalis.</title>
        <authorList>
            <person name="Brawley S.H."/>
            <person name="Blouin N.A."/>
            <person name="Ficko-Blean E."/>
            <person name="Wheeler G.L."/>
            <person name="Lohr M."/>
            <person name="Goodson H.V."/>
            <person name="Jenkins J.W."/>
            <person name="Blaby-Haas C.E."/>
            <person name="Helliwell K.E."/>
            <person name="Chan C."/>
            <person name="Marriage T."/>
            <person name="Bhattacharya D."/>
            <person name="Klein A.S."/>
            <person name="Badis Y."/>
            <person name="Brodie J."/>
            <person name="Cao Y."/>
            <person name="Collen J."/>
            <person name="Dittami S.M."/>
            <person name="Gachon C.M."/>
            <person name="Green B.R."/>
            <person name="Karpowicz S."/>
            <person name="Kim J.W."/>
            <person name="Kudahl U."/>
            <person name="Lin S."/>
            <person name="Michel G."/>
            <person name="Mittag M."/>
            <person name="Olson B.J."/>
            <person name="Pangilinan J."/>
            <person name="Peng Y."/>
            <person name="Qiu H."/>
            <person name="Shu S."/>
            <person name="Singer J.T."/>
            <person name="Smith A.G."/>
            <person name="Sprecher B.N."/>
            <person name="Wagner V."/>
            <person name="Wang W."/>
            <person name="Wang Z.-Y."/>
            <person name="Yan J."/>
            <person name="Yarish C."/>
            <person name="Zoeuner-Riek S."/>
            <person name="Zhuang Y."/>
            <person name="Zou Y."/>
            <person name="Lindquist E.A."/>
            <person name="Grimwood J."/>
            <person name="Barry K."/>
            <person name="Rokhsar D.S."/>
            <person name="Schmutz J."/>
            <person name="Stiller J.W."/>
            <person name="Grossman A.R."/>
            <person name="Prochnik S.E."/>
        </authorList>
    </citation>
    <scope>NUCLEOTIDE SEQUENCE [LARGE SCALE GENOMIC DNA]</scope>
    <source>
        <strain evidence="2">4086291</strain>
    </source>
</reference>
<evidence type="ECO:0000313" key="2">
    <source>
        <dbReference type="EMBL" id="OSX73078.1"/>
    </source>
</evidence>
<dbReference type="EMBL" id="KV919021">
    <property type="protein sequence ID" value="OSX73078.1"/>
    <property type="molecule type" value="Genomic_DNA"/>
</dbReference>
<proteinExistence type="predicted"/>
<feature type="compositionally biased region" description="Pro residues" evidence="1">
    <location>
        <begin position="101"/>
        <end position="133"/>
    </location>
</feature>
<evidence type="ECO:0000256" key="1">
    <source>
        <dbReference type="SAM" id="MobiDB-lite"/>
    </source>
</evidence>
<feature type="compositionally biased region" description="Low complexity" evidence="1">
    <location>
        <begin position="53"/>
        <end position="66"/>
    </location>
</feature>
<feature type="region of interest" description="Disordered" evidence="1">
    <location>
        <begin position="1"/>
        <end position="169"/>
    </location>
</feature>
<feature type="compositionally biased region" description="Basic and acidic residues" evidence="1">
    <location>
        <begin position="11"/>
        <end position="28"/>
    </location>
</feature>
<keyword evidence="3" id="KW-1185">Reference proteome</keyword>
<sequence>MHGEAVGARRPPSDRGGHTELERSVEGPRRRRAAAADPPERRQPTGRRRRRASGGAALGLYGSATGEPRYPPAPSRCVLRPSPAPPTRLQPCVVSSAPSARAPPSPRRSPRGRPPPPRRPPAGTPPRTRPTPPSAAAVAAHGGGRPTVATPPPPAPTPARPPRPSGGRL</sequence>
<feature type="compositionally biased region" description="Pro residues" evidence="1">
    <location>
        <begin position="149"/>
        <end position="169"/>
    </location>
</feature>
<organism evidence="2 3">
    <name type="scientific">Porphyra umbilicalis</name>
    <name type="common">Purple laver</name>
    <name type="synonym">Red alga</name>
    <dbReference type="NCBI Taxonomy" id="2786"/>
    <lineage>
        <taxon>Eukaryota</taxon>
        <taxon>Rhodophyta</taxon>
        <taxon>Bangiophyceae</taxon>
        <taxon>Bangiales</taxon>
        <taxon>Bangiaceae</taxon>
        <taxon>Porphyra</taxon>
    </lineage>
</organism>
<protein>
    <submittedName>
        <fullName evidence="2">Uncharacterized protein</fullName>
    </submittedName>
</protein>